<dbReference type="Pfam" id="PF13558">
    <property type="entry name" value="SbcC_Walker_B"/>
    <property type="match status" value="1"/>
</dbReference>
<comment type="caution">
    <text evidence="2">The sequence shown here is derived from an EMBL/GenBank/DDBJ whole genome shotgun (WGS) entry which is preliminary data.</text>
</comment>
<dbReference type="SUPFAM" id="SSF52540">
    <property type="entry name" value="P-loop containing nucleoside triphosphate hydrolases"/>
    <property type="match status" value="1"/>
</dbReference>
<dbReference type="RefSeq" id="WP_284202993.1">
    <property type="nucleotide sequence ID" value="NZ_BSPQ01000002.1"/>
</dbReference>
<evidence type="ECO:0000313" key="3">
    <source>
        <dbReference type="Proteomes" id="UP001157353"/>
    </source>
</evidence>
<keyword evidence="1" id="KW-0175">Coiled coil</keyword>
<proteinExistence type="predicted"/>
<dbReference type="EMBL" id="BSPQ01000002">
    <property type="protein sequence ID" value="GLS89868.1"/>
    <property type="molecule type" value="Genomic_DNA"/>
</dbReference>
<name>A0ABQ6DXJ6_9GAMM</name>
<accession>A0ABQ6DXJ6</accession>
<protein>
    <submittedName>
        <fullName evidence="2">Nuclease SbcCD subunit C</fullName>
    </submittedName>
</protein>
<gene>
    <name evidence="2" type="primary">sbcC</name>
    <name evidence="2" type="ORF">GCM10007916_09350</name>
</gene>
<evidence type="ECO:0000313" key="2">
    <source>
        <dbReference type="EMBL" id="GLS89868.1"/>
    </source>
</evidence>
<dbReference type="Proteomes" id="UP001157353">
    <property type="component" value="Unassembled WGS sequence"/>
</dbReference>
<feature type="coiled-coil region" evidence="1">
    <location>
        <begin position="309"/>
        <end position="417"/>
    </location>
</feature>
<dbReference type="InterPro" id="IPR027417">
    <property type="entry name" value="P-loop_NTPase"/>
</dbReference>
<dbReference type="Pfam" id="PF13555">
    <property type="entry name" value="AAA_29"/>
    <property type="match status" value="1"/>
</dbReference>
<dbReference type="Gene3D" id="3.40.50.300">
    <property type="entry name" value="P-loop containing nucleotide triphosphate hydrolases"/>
    <property type="match status" value="2"/>
</dbReference>
<dbReference type="PANTHER" id="PTHR32114:SF2">
    <property type="entry name" value="ABC TRANSPORTER ABCH.3"/>
    <property type="match status" value="1"/>
</dbReference>
<keyword evidence="3" id="KW-1185">Reference proteome</keyword>
<organism evidence="2 3">
    <name type="scientific">Psychromonas marina</name>
    <dbReference type="NCBI Taxonomy" id="88364"/>
    <lineage>
        <taxon>Bacteria</taxon>
        <taxon>Pseudomonadati</taxon>
        <taxon>Pseudomonadota</taxon>
        <taxon>Gammaproteobacteria</taxon>
        <taxon>Alteromonadales</taxon>
        <taxon>Psychromonadaceae</taxon>
        <taxon>Psychromonas</taxon>
    </lineage>
</organism>
<evidence type="ECO:0000256" key="1">
    <source>
        <dbReference type="SAM" id="Coils"/>
    </source>
</evidence>
<sequence>MKILSLQFENLNSLKGSWVIDFQDKAFIDNGLFVITGQTGAGKSTLLDAICLALYQQTPRLDKLTQSNNELMTRGTAHCSAQVEFSVKRNGKSKSYRVSWAQSRARKKSDGRLQAPICELAELDGTILATKSSEVLKLVISLTGLDFSRFTKSMLLAQGGFAAFLNASPKDRAELLEELTGTEIYAQISQHIFERNKEVQAELALLTSQSALLELLSEADLAILQTDIIALQSESDKKRNEIKSLEKALQWQADALRLSEQLKATSTAHLQAEQALDDFAPQSKKIQQALQAQPILPHFVALTTQQKLSESNQKEINEHTEQLTKLQQLLLNADKTLSTLLVTEQQALKKHKLQMQRLTEELIPMDSKISALENEYTEKVPYVEQQKQIQQQAKKAVITLEEQIKEKKITLQRSQETLLKQQSSTIDAEKIAMLEHLLLAYSQESKKSLALTEKTQVQKQLIATNGSAQQQINQVIENNVAQLKQVNTSLTSFEEHKARLSMQIGNNANEKLNTLYQRKESLSRLLQLTQSLDKSILESNATEQTIADKKTQFEQDKLQLAELKKQGQQLSLEESDLKTLIKQDSLLRSVQDLQLQLEKDSPCPLCGSLEHPAVTDHQAIDLESTEQRLQQKSEALIIKRGQYEQLNGHLKALNLQINDLQIGYTRQISEIGDLKKAWVKSDYCESEALIYDNKSSLLLSEKALVLDSEITTLSSLVKELHAIEQQNLPLQQQHTALNEQLTAQQQQLKDVINEHKLLLSSAEQTDEQLIVVQNALAQLNTDISDKLAGTSDLAAILLSPETWLTAQKQAIAQCELLANQLATLTESVTQLTQQLGLNVQQLAHDETRLAESQKQLQLIVKEKNNLSTERIKLFTEQTSQQLQVFYDVQLQAVKSEVEKAKQQVSTVKLDIEGIQGIFNTLNASKITLATQLKEAMLTFELALNKSEFTTVLEFETACLSHQALALLQSNASTLKDNLLTEKTKLDGLQKQQSEHHKTKNSTLDTQQLQDKLTQLQAEYAVTSESLIAQSSRLKMDQSNQQKQKQLQQQQIEFKQTAGHWELLNKLIGQADGSKFRKFAQGLTLDNLIHLANREMAHLDQRYQLKRNVDEELALQVIDCWQANSVRDVKTLSGGESFLVSLGLALALSNLVSHKTQIESLFLDEGFGTLDENTLSMALDALERLNSTGKLIGIISHVDALKERINHQIHVHKNSGAGYSVLDKQYMKG</sequence>
<reference evidence="3" key="1">
    <citation type="journal article" date="2019" name="Int. J. Syst. Evol. Microbiol.">
        <title>The Global Catalogue of Microorganisms (GCM) 10K type strain sequencing project: providing services to taxonomists for standard genome sequencing and annotation.</title>
        <authorList>
            <consortium name="The Broad Institute Genomics Platform"/>
            <consortium name="The Broad Institute Genome Sequencing Center for Infectious Disease"/>
            <person name="Wu L."/>
            <person name="Ma J."/>
        </authorList>
    </citation>
    <scope>NUCLEOTIDE SEQUENCE [LARGE SCALE GENOMIC DNA]</scope>
    <source>
        <strain evidence="3">NBRC 103166</strain>
    </source>
</reference>
<feature type="coiled-coil region" evidence="1">
    <location>
        <begin position="221"/>
        <end position="248"/>
    </location>
</feature>
<dbReference type="PANTHER" id="PTHR32114">
    <property type="entry name" value="ABC TRANSPORTER ABCH.3"/>
    <property type="match status" value="1"/>
</dbReference>
<feature type="coiled-coil region" evidence="1">
    <location>
        <begin position="814"/>
        <end position="910"/>
    </location>
</feature>